<dbReference type="Pfam" id="PF13449">
    <property type="entry name" value="Phytase-like"/>
    <property type="match status" value="1"/>
</dbReference>
<comment type="caution">
    <text evidence="4">The sequence shown here is derived from an EMBL/GenBank/DDBJ whole genome shotgun (WGS) entry which is preliminary data.</text>
</comment>
<feature type="chain" id="PRO_5046472899" evidence="2">
    <location>
        <begin position="34"/>
        <end position="450"/>
    </location>
</feature>
<dbReference type="PANTHER" id="PTHR37957:SF1">
    <property type="entry name" value="PHYTASE-LIKE DOMAIN-CONTAINING PROTEIN"/>
    <property type="match status" value="1"/>
</dbReference>
<sequence length="450" mass="47165">MSPLVPGKRRALGRSVAAGVPLAALVALGVAPAATGAPTGSGAAEVTGSATLGDLPLGEFSNTLLPGTVDDDRGVDLGGIGSDLYPAGREGEFWTVTDRGPNGQIKVDGTKRRTFPVPGFDPAIVKIRVTGEQVKVLDAIPLTTKSGKPVTGLSNQEARDEKPYSYDARSPLSYNPNGLDTEGIVRAADGSFWLVDEYGPSLVHVSADGQVLARHVPKGLNLRGADYPVVESLPSVLLHRKTNRGFEGLAQLPGGDLVLAVQSPLSLPDTDAGDASRTTRLLRFSPKSQAVTAEYAYRFDPVDVVDPGEDDPSELKISSVVAVGGDRLLVEERTDKAARLQEVRLTRGADILGGRWDDDATSPSLEQLADPAARGVPVLDKHLVVDLNKVDAVPDKIEGIALAGRDTLALINDNDFGMSDGDGAFDADGRLVDSGVETKVTHVKLPKGAL</sequence>
<dbReference type="EMBL" id="JAOZYC010000192">
    <property type="protein sequence ID" value="MEB8343429.1"/>
    <property type="molecule type" value="Genomic_DNA"/>
</dbReference>
<feature type="region of interest" description="Disordered" evidence="1">
    <location>
        <begin position="146"/>
        <end position="169"/>
    </location>
</feature>
<gene>
    <name evidence="4" type="ORF">OKJ99_38665</name>
</gene>
<dbReference type="PANTHER" id="PTHR37957">
    <property type="entry name" value="BLR7070 PROTEIN"/>
    <property type="match status" value="1"/>
</dbReference>
<evidence type="ECO:0000256" key="1">
    <source>
        <dbReference type="SAM" id="MobiDB-lite"/>
    </source>
</evidence>
<evidence type="ECO:0000313" key="5">
    <source>
        <dbReference type="Proteomes" id="UP001354931"/>
    </source>
</evidence>
<name>A0ABU6FHX1_9ACTN</name>
<keyword evidence="5" id="KW-1185">Reference proteome</keyword>
<feature type="domain" description="Phytase-like" evidence="3">
    <location>
        <begin position="77"/>
        <end position="416"/>
    </location>
</feature>
<dbReference type="InterPro" id="IPR027372">
    <property type="entry name" value="Phytase-like_dom"/>
</dbReference>
<dbReference type="RefSeq" id="WP_326023099.1">
    <property type="nucleotide sequence ID" value="NZ_JAOZYC010000192.1"/>
</dbReference>
<evidence type="ECO:0000259" key="3">
    <source>
        <dbReference type="Pfam" id="PF13449"/>
    </source>
</evidence>
<feature type="signal peptide" evidence="2">
    <location>
        <begin position="1"/>
        <end position="33"/>
    </location>
</feature>
<evidence type="ECO:0000256" key="2">
    <source>
        <dbReference type="SAM" id="SignalP"/>
    </source>
</evidence>
<evidence type="ECO:0000313" key="4">
    <source>
        <dbReference type="EMBL" id="MEB8343429.1"/>
    </source>
</evidence>
<proteinExistence type="predicted"/>
<protein>
    <submittedName>
        <fullName evidence="4">Esterase-like activity of phytase family protein</fullName>
    </submittedName>
</protein>
<organism evidence="4 5">
    <name type="scientific">Streptomyces endophyticus</name>
    <dbReference type="NCBI Taxonomy" id="714166"/>
    <lineage>
        <taxon>Bacteria</taxon>
        <taxon>Bacillati</taxon>
        <taxon>Actinomycetota</taxon>
        <taxon>Actinomycetes</taxon>
        <taxon>Kitasatosporales</taxon>
        <taxon>Streptomycetaceae</taxon>
        <taxon>Streptomyces</taxon>
    </lineage>
</organism>
<keyword evidence="2" id="KW-0732">Signal</keyword>
<dbReference type="Proteomes" id="UP001354931">
    <property type="component" value="Unassembled WGS sequence"/>
</dbReference>
<accession>A0ABU6FHX1</accession>
<reference evidence="4 5" key="1">
    <citation type="submission" date="2022-10" db="EMBL/GenBank/DDBJ databases">
        <authorList>
            <person name="Xie J."/>
            <person name="Shen N."/>
        </authorList>
    </citation>
    <scope>NUCLEOTIDE SEQUENCE [LARGE SCALE GENOMIC DNA]</scope>
    <source>
        <strain evidence="4 5">YIM65594</strain>
    </source>
</reference>